<sequence length="229" mass="25381">MSLATLSIFTILSASLISATYNDAPTPAPLLPSRPSLLFDNSTDDATWPWHIYQTVPEAHPPVFEILWNGEVLEPGSIALTPVNFAGANATKDTAPLLISSWGDLVWQGPNSDSLSPVQYSNIQFQSLNGADYLTYWNGYVLEGENASIGYGNLIILDKYYESAAVVCPHLGIHVQAGVPHECDIDYNEQYLTPWETLLVTVYNLTRIDVELREWFREGTSPRCADSRD</sequence>
<protein>
    <submittedName>
        <fullName evidence="2">Uncharacterized protein</fullName>
    </submittedName>
</protein>
<proteinExistence type="predicted"/>
<evidence type="ECO:0000313" key="3">
    <source>
        <dbReference type="Proteomes" id="UP000297452"/>
    </source>
</evidence>
<dbReference type="OrthoDB" id="5377172at2759"/>
<accession>A0A4Z1I1Z1</accession>
<evidence type="ECO:0000313" key="2">
    <source>
        <dbReference type="EMBL" id="TGO55541.1"/>
    </source>
</evidence>
<name>A0A4Z1I1Z1_9HELO</name>
<organism evidence="2 3">
    <name type="scientific">Botryotinia narcissicola</name>
    <dbReference type="NCBI Taxonomy" id="278944"/>
    <lineage>
        <taxon>Eukaryota</taxon>
        <taxon>Fungi</taxon>
        <taxon>Dikarya</taxon>
        <taxon>Ascomycota</taxon>
        <taxon>Pezizomycotina</taxon>
        <taxon>Leotiomycetes</taxon>
        <taxon>Helotiales</taxon>
        <taxon>Sclerotiniaceae</taxon>
        <taxon>Botryotinia</taxon>
    </lineage>
</organism>
<keyword evidence="1" id="KW-0732">Signal</keyword>
<feature type="chain" id="PRO_5021281092" evidence="1">
    <location>
        <begin position="20"/>
        <end position="229"/>
    </location>
</feature>
<comment type="caution">
    <text evidence="2">The sequence shown here is derived from an EMBL/GenBank/DDBJ whole genome shotgun (WGS) entry which is preliminary data.</text>
</comment>
<keyword evidence="3" id="KW-1185">Reference proteome</keyword>
<feature type="signal peptide" evidence="1">
    <location>
        <begin position="1"/>
        <end position="19"/>
    </location>
</feature>
<dbReference type="EMBL" id="PQXJ01000242">
    <property type="protein sequence ID" value="TGO55541.1"/>
    <property type="molecule type" value="Genomic_DNA"/>
</dbReference>
<gene>
    <name evidence="2" type="ORF">BOTNAR_0242g00070</name>
</gene>
<dbReference type="Proteomes" id="UP000297452">
    <property type="component" value="Unassembled WGS sequence"/>
</dbReference>
<dbReference type="AlphaFoldDB" id="A0A4Z1I1Z1"/>
<dbReference type="STRING" id="278944.A0A4Z1I1Z1"/>
<reference evidence="2 3" key="1">
    <citation type="submission" date="2017-12" db="EMBL/GenBank/DDBJ databases">
        <title>Comparative genomics of Botrytis spp.</title>
        <authorList>
            <person name="Valero-Jimenez C.A."/>
            <person name="Tapia P."/>
            <person name="Veloso J."/>
            <person name="Silva-Moreno E."/>
            <person name="Staats M."/>
            <person name="Valdes J.H."/>
            <person name="Van Kan J.A.L."/>
        </authorList>
    </citation>
    <scope>NUCLEOTIDE SEQUENCE [LARGE SCALE GENOMIC DNA]</scope>
    <source>
        <strain evidence="2 3">MUCL2120</strain>
    </source>
</reference>
<evidence type="ECO:0000256" key="1">
    <source>
        <dbReference type="SAM" id="SignalP"/>
    </source>
</evidence>